<evidence type="ECO:0000313" key="4">
    <source>
        <dbReference type="Proteomes" id="UP000681131"/>
    </source>
</evidence>
<accession>A0A2Z4Y142</accession>
<sequence>MIFRVVCIFFAFIYADFAVAYFINEDGKQVPVSKSIVTEIDDLEMKEGEALTNSQIKSIASSSGSISQDL</sequence>
<proteinExistence type="predicted"/>
<reference evidence="1 3" key="1">
    <citation type="submission" date="2017-06" db="EMBL/GenBank/DDBJ databases">
        <title>Complete genome of Francisella adeliensis.</title>
        <authorList>
            <person name="Vallesi A."/>
            <person name="Sjodin A."/>
        </authorList>
    </citation>
    <scope>NUCLEOTIDE SEQUENCE [LARGE SCALE GENOMIC DNA]</scope>
    <source>
        <strain evidence="1 3">FDC440</strain>
    </source>
</reference>
<evidence type="ECO:0000313" key="1">
    <source>
        <dbReference type="EMBL" id="AXA34734.1"/>
    </source>
</evidence>
<organism evidence="1 3">
    <name type="scientific">Francisella adeliensis</name>
    <dbReference type="NCBI Taxonomy" id="2007306"/>
    <lineage>
        <taxon>Bacteria</taxon>
        <taxon>Pseudomonadati</taxon>
        <taxon>Pseudomonadota</taxon>
        <taxon>Gammaproteobacteria</taxon>
        <taxon>Thiotrichales</taxon>
        <taxon>Francisellaceae</taxon>
        <taxon>Francisella</taxon>
    </lineage>
</organism>
<dbReference type="Proteomes" id="UP000251120">
    <property type="component" value="Chromosome"/>
</dbReference>
<gene>
    <name evidence="1" type="ORF">CDH04_05605</name>
    <name evidence="2" type="ORF">FZC43_05610</name>
</gene>
<protein>
    <submittedName>
        <fullName evidence="1">Uncharacterized protein</fullName>
    </submittedName>
</protein>
<dbReference type="EMBL" id="CP021781">
    <property type="protein sequence ID" value="AXA34734.1"/>
    <property type="molecule type" value="Genomic_DNA"/>
</dbReference>
<name>A0A2Z4Y142_9GAMM</name>
<dbReference type="EMBL" id="CP043424">
    <property type="protein sequence ID" value="QIW12964.1"/>
    <property type="molecule type" value="Genomic_DNA"/>
</dbReference>
<keyword evidence="4" id="KW-1185">Reference proteome</keyword>
<evidence type="ECO:0000313" key="2">
    <source>
        <dbReference type="EMBL" id="QIW12964.1"/>
    </source>
</evidence>
<reference evidence="2 4" key="2">
    <citation type="submission" date="2019-08" db="EMBL/GenBank/DDBJ databases">
        <title>Complete genome sequences of Francisella adeliensis (FSC1325 and FSC1326).</title>
        <authorList>
            <person name="Ohrman C."/>
            <person name="Uneklint I."/>
            <person name="Vallesi A."/>
            <person name="Karlsson L."/>
            <person name="Sjodin A."/>
        </authorList>
    </citation>
    <scope>NUCLEOTIDE SEQUENCE [LARGE SCALE GENOMIC DNA]</scope>
    <source>
        <strain evidence="2 4">FSC1325</strain>
    </source>
</reference>
<dbReference type="KEGG" id="fad:CDH04_05605"/>
<dbReference type="AlphaFoldDB" id="A0A2Z4Y142"/>
<dbReference type="Proteomes" id="UP000681131">
    <property type="component" value="Chromosome"/>
</dbReference>
<evidence type="ECO:0000313" key="3">
    <source>
        <dbReference type="Proteomes" id="UP000251120"/>
    </source>
</evidence>